<keyword evidence="3" id="KW-1185">Reference proteome</keyword>
<accession>A0A5D2CUZ3</accession>
<gene>
    <name evidence="2" type="ORF">ES288_D04G074400v1</name>
</gene>
<proteinExistence type="predicted"/>
<feature type="domain" description="DUF4283" evidence="1">
    <location>
        <begin position="3"/>
        <end position="53"/>
    </location>
</feature>
<dbReference type="InterPro" id="IPR025558">
    <property type="entry name" value="DUF4283"/>
</dbReference>
<name>A0A5D2CUZ3_GOSDA</name>
<organism evidence="2 3">
    <name type="scientific">Gossypium darwinii</name>
    <name type="common">Darwin's cotton</name>
    <name type="synonym">Gossypium barbadense var. darwinii</name>
    <dbReference type="NCBI Taxonomy" id="34276"/>
    <lineage>
        <taxon>Eukaryota</taxon>
        <taxon>Viridiplantae</taxon>
        <taxon>Streptophyta</taxon>
        <taxon>Embryophyta</taxon>
        <taxon>Tracheophyta</taxon>
        <taxon>Spermatophyta</taxon>
        <taxon>Magnoliopsida</taxon>
        <taxon>eudicotyledons</taxon>
        <taxon>Gunneridae</taxon>
        <taxon>Pentapetalae</taxon>
        <taxon>rosids</taxon>
        <taxon>malvids</taxon>
        <taxon>Malvales</taxon>
        <taxon>Malvaceae</taxon>
        <taxon>Malvoideae</taxon>
        <taxon>Gossypium</taxon>
    </lineage>
</organism>
<evidence type="ECO:0000313" key="2">
    <source>
        <dbReference type="EMBL" id="TYG73114.1"/>
    </source>
</evidence>
<evidence type="ECO:0000313" key="3">
    <source>
        <dbReference type="Proteomes" id="UP000323506"/>
    </source>
</evidence>
<dbReference type="EMBL" id="CM017704">
    <property type="protein sequence ID" value="TYG73114.1"/>
    <property type="molecule type" value="Genomic_DNA"/>
</dbReference>
<dbReference type="Pfam" id="PF14111">
    <property type="entry name" value="DUF4283"/>
    <property type="match status" value="1"/>
</dbReference>
<sequence length="54" mass="6332">MVKLLRRSIDYATLLNRVSSLWRPSKSLRIMDVENGHFLVKLQNKEDYGVVLTQ</sequence>
<dbReference type="Proteomes" id="UP000323506">
    <property type="component" value="Chromosome D04"/>
</dbReference>
<reference evidence="2 3" key="1">
    <citation type="submission" date="2019-06" db="EMBL/GenBank/DDBJ databases">
        <title>WGS assembly of Gossypium darwinii.</title>
        <authorList>
            <person name="Chen Z.J."/>
            <person name="Sreedasyam A."/>
            <person name="Ando A."/>
            <person name="Song Q."/>
            <person name="De L."/>
            <person name="Hulse-Kemp A."/>
            <person name="Ding M."/>
            <person name="Ye W."/>
            <person name="Kirkbride R."/>
            <person name="Jenkins J."/>
            <person name="Plott C."/>
            <person name="Lovell J."/>
            <person name="Lin Y.-M."/>
            <person name="Vaughn R."/>
            <person name="Liu B."/>
            <person name="Li W."/>
            <person name="Simpson S."/>
            <person name="Scheffler B."/>
            <person name="Saski C."/>
            <person name="Grover C."/>
            <person name="Hu G."/>
            <person name="Conover J."/>
            <person name="Carlson J."/>
            <person name="Shu S."/>
            <person name="Boston L."/>
            <person name="Williams M."/>
            <person name="Peterson D."/>
            <person name="Mcgee K."/>
            <person name="Jones D."/>
            <person name="Wendel J."/>
            <person name="Stelly D."/>
            <person name="Grimwood J."/>
            <person name="Schmutz J."/>
        </authorList>
    </citation>
    <scope>NUCLEOTIDE SEQUENCE [LARGE SCALE GENOMIC DNA]</scope>
    <source>
        <strain evidence="2">1808015.09</strain>
    </source>
</reference>
<evidence type="ECO:0000259" key="1">
    <source>
        <dbReference type="Pfam" id="PF14111"/>
    </source>
</evidence>
<protein>
    <recommendedName>
        <fullName evidence="1">DUF4283 domain-containing protein</fullName>
    </recommendedName>
</protein>
<dbReference type="AlphaFoldDB" id="A0A5D2CUZ3"/>